<feature type="domain" description="HTH tetR-type" evidence="3">
    <location>
        <begin position="13"/>
        <end position="73"/>
    </location>
</feature>
<dbReference type="InterPro" id="IPR001647">
    <property type="entry name" value="HTH_TetR"/>
</dbReference>
<dbReference type="GO" id="GO:0003677">
    <property type="term" value="F:DNA binding"/>
    <property type="evidence" value="ECO:0007669"/>
    <property type="project" value="UniProtKB-UniRule"/>
</dbReference>
<dbReference type="InterPro" id="IPR009057">
    <property type="entry name" value="Homeodomain-like_sf"/>
</dbReference>
<organism evidence="4 6">
    <name type="scientific">Orrella dioscoreae</name>
    <dbReference type="NCBI Taxonomy" id="1851544"/>
    <lineage>
        <taxon>Bacteria</taxon>
        <taxon>Pseudomonadati</taxon>
        <taxon>Pseudomonadota</taxon>
        <taxon>Betaproteobacteria</taxon>
        <taxon>Burkholderiales</taxon>
        <taxon>Alcaligenaceae</taxon>
        <taxon>Orrella</taxon>
    </lineage>
</organism>
<evidence type="ECO:0000259" key="3">
    <source>
        <dbReference type="PROSITE" id="PS50977"/>
    </source>
</evidence>
<dbReference type="KEGG" id="odi:ODI_R3926"/>
<evidence type="ECO:0000256" key="2">
    <source>
        <dbReference type="PROSITE-ProRule" id="PRU00335"/>
    </source>
</evidence>
<dbReference type="Proteomes" id="UP000078558">
    <property type="component" value="Chromosome I"/>
</dbReference>
<feature type="DNA-binding region" description="H-T-H motif" evidence="2">
    <location>
        <begin position="36"/>
        <end position="55"/>
    </location>
</feature>
<dbReference type="AlphaFoldDB" id="A0A1C3K2Q4"/>
<gene>
    <name evidence="4" type="ORF">ODI_01341</name>
    <name evidence="5" type="ORF">ODI_R3926</name>
</gene>
<dbReference type="Pfam" id="PF17940">
    <property type="entry name" value="TetR_C_31"/>
    <property type="match status" value="1"/>
</dbReference>
<protein>
    <submittedName>
        <fullName evidence="4">Transcriptional regulator, TetR family</fullName>
    </submittedName>
</protein>
<dbReference type="STRING" id="1851544.ODI_01341"/>
<keyword evidence="1 2" id="KW-0238">DNA-binding</keyword>
<evidence type="ECO:0000313" key="5">
    <source>
        <dbReference type="EMBL" id="SOE52106.1"/>
    </source>
</evidence>
<accession>A0A1C3K2Q4</accession>
<dbReference type="RefSeq" id="WP_067754159.1">
    <property type="nucleotide sequence ID" value="NZ_LT907988.1"/>
</dbReference>
<evidence type="ECO:0000256" key="1">
    <source>
        <dbReference type="ARBA" id="ARBA00023125"/>
    </source>
</evidence>
<proteinExistence type="predicted"/>
<dbReference type="Gene3D" id="1.10.357.10">
    <property type="entry name" value="Tetracycline Repressor, domain 2"/>
    <property type="match status" value="1"/>
</dbReference>
<dbReference type="InterPro" id="IPR041583">
    <property type="entry name" value="TetR_C_31"/>
</dbReference>
<evidence type="ECO:0000313" key="6">
    <source>
        <dbReference type="Proteomes" id="UP000078558"/>
    </source>
</evidence>
<dbReference type="SUPFAM" id="SSF46689">
    <property type="entry name" value="Homeodomain-like"/>
    <property type="match status" value="1"/>
</dbReference>
<evidence type="ECO:0000313" key="4">
    <source>
        <dbReference type="EMBL" id="SBT25714.1"/>
    </source>
</evidence>
<dbReference type="PROSITE" id="PS50977">
    <property type="entry name" value="HTH_TETR_2"/>
    <property type="match status" value="1"/>
</dbReference>
<dbReference type="EMBL" id="LT907988">
    <property type="protein sequence ID" value="SOE52106.1"/>
    <property type="molecule type" value="Genomic_DNA"/>
</dbReference>
<name>A0A1C3K2Q4_9BURK</name>
<sequence length="194" mass="21767">MTRAQGKRGAGDPGRRDRLVDAALSLMLTQGVQGVSHRAVAAEANVPLGSTTYYFRDLDVLLMASVERLTQRRQREMDAWSAEIASLDALITMLAELIITRLTRDRQETMLSYELYFLALRRTAFRFYNEASMQVLRDTIRRFADEDTTRALTAQVNGLLIEGLLSARIPTREDLLAALRATCGSLYSGHHSKT</sequence>
<reference evidence="5 6" key="2">
    <citation type="submission" date="2017-08" db="EMBL/GenBank/DDBJ databases">
        <authorList>
            <person name="de Groot N.N."/>
        </authorList>
    </citation>
    <scope>NUCLEOTIDE SEQUENCE [LARGE SCALE GENOMIC DNA]</scope>
    <source>
        <strain evidence="5">Orrdi1</strain>
    </source>
</reference>
<dbReference type="OrthoDB" id="8920878at2"/>
<keyword evidence="6" id="KW-1185">Reference proteome</keyword>
<dbReference type="EMBL" id="FLRC01000022">
    <property type="protein sequence ID" value="SBT25714.1"/>
    <property type="molecule type" value="Genomic_DNA"/>
</dbReference>
<reference evidence="4 6" key="1">
    <citation type="submission" date="2016-06" db="EMBL/GenBank/DDBJ databases">
        <authorList>
            <person name="Kjaerup R.B."/>
            <person name="Dalgaard T.S."/>
            <person name="Juul-Madsen H.R."/>
        </authorList>
    </citation>
    <scope>NUCLEOTIDE SEQUENCE [LARGE SCALE GENOMIC DNA]</scope>
    <source>
        <strain evidence="4">Orrdi1</strain>
    </source>
</reference>